<dbReference type="PIRSF" id="PIRSF001439">
    <property type="entry name" value="CryM"/>
    <property type="match status" value="1"/>
</dbReference>
<reference evidence="1 2" key="1">
    <citation type="submission" date="2023-05" db="EMBL/GenBank/DDBJ databases">
        <title>Pseudodonghicola sp. nov.</title>
        <authorList>
            <person name="Huang J."/>
        </authorList>
    </citation>
    <scope>NUCLEOTIDE SEQUENCE [LARGE SCALE GENOMIC DNA]</scope>
    <source>
        <strain evidence="1 2">IC7</strain>
    </source>
</reference>
<keyword evidence="2" id="KW-1185">Reference proteome</keyword>
<dbReference type="PANTHER" id="PTHR13812:SF19">
    <property type="entry name" value="KETIMINE REDUCTASE MU-CRYSTALLIN"/>
    <property type="match status" value="1"/>
</dbReference>
<accession>A0ABT7F2K7</accession>
<dbReference type="InterPro" id="IPR023401">
    <property type="entry name" value="ODC_N"/>
</dbReference>
<comment type="caution">
    <text evidence="1">The sequence shown here is derived from an EMBL/GenBank/DDBJ whole genome shotgun (WGS) entry which is preliminary data.</text>
</comment>
<dbReference type="Pfam" id="PF02423">
    <property type="entry name" value="OCD_Mu_crystall"/>
    <property type="match status" value="1"/>
</dbReference>
<dbReference type="RefSeq" id="WP_284481616.1">
    <property type="nucleotide sequence ID" value="NZ_JASNJD010000010.1"/>
</dbReference>
<dbReference type="InterPro" id="IPR003462">
    <property type="entry name" value="ODC_Mu_crystall"/>
</dbReference>
<gene>
    <name evidence="1" type="ORF">QO033_14090</name>
</gene>
<evidence type="ECO:0000313" key="2">
    <source>
        <dbReference type="Proteomes" id="UP001243757"/>
    </source>
</evidence>
<organism evidence="1 2">
    <name type="scientific">Pseudodonghicola flavimaris</name>
    <dbReference type="NCBI Taxonomy" id="3050036"/>
    <lineage>
        <taxon>Bacteria</taxon>
        <taxon>Pseudomonadati</taxon>
        <taxon>Pseudomonadota</taxon>
        <taxon>Alphaproteobacteria</taxon>
        <taxon>Rhodobacterales</taxon>
        <taxon>Paracoccaceae</taxon>
        <taxon>Pseudodonghicola</taxon>
    </lineage>
</organism>
<dbReference type="EMBL" id="JASNJD010000010">
    <property type="protein sequence ID" value="MDK3018810.1"/>
    <property type="molecule type" value="Genomic_DNA"/>
</dbReference>
<evidence type="ECO:0000313" key="1">
    <source>
        <dbReference type="EMBL" id="MDK3018810.1"/>
    </source>
</evidence>
<name>A0ABT7F2K7_9RHOB</name>
<dbReference type="SUPFAM" id="SSF51735">
    <property type="entry name" value="NAD(P)-binding Rossmann-fold domains"/>
    <property type="match status" value="1"/>
</dbReference>
<sequence>MTAIPFRDFDEVHARAPWGRLIDALEEAHRREKPQSDQLRLMQPRADGQPDFLILAPAWDRDRALGVKLVTSFPENPARHGLTSVGSLYILFDPATGKPTTLLDGEAMIFRKTAADSALGARLLSQPDARRLVMMGAGALAPYVIDAIRHVRPGIDDIRIWNRSGHKAEALAESCRSRGLPAQACTDPASAQAEADIVMSATMAEEPIIHGDLLRPGTHVGLIGSFTPQMREGDDALLRRAMLYVDDPSAVEKSGEFTGPIGRGVITPTDVLGDLFDLCQGRCALPGPDDISLFKNGGASHLDLITAGVVMAADRS</sequence>
<protein>
    <submittedName>
        <fullName evidence="1">Ornithine cyclodeaminase</fullName>
    </submittedName>
</protein>
<dbReference type="PANTHER" id="PTHR13812">
    <property type="entry name" value="KETIMINE REDUCTASE MU-CRYSTALLIN"/>
    <property type="match status" value="1"/>
</dbReference>
<dbReference type="Gene3D" id="3.30.1780.10">
    <property type="entry name" value="ornithine cyclodeaminase, domain 1"/>
    <property type="match status" value="1"/>
</dbReference>
<proteinExistence type="predicted"/>
<dbReference type="Proteomes" id="UP001243757">
    <property type="component" value="Unassembled WGS sequence"/>
</dbReference>
<dbReference type="InterPro" id="IPR036291">
    <property type="entry name" value="NAD(P)-bd_dom_sf"/>
</dbReference>
<dbReference type="Gene3D" id="3.40.50.720">
    <property type="entry name" value="NAD(P)-binding Rossmann-like Domain"/>
    <property type="match status" value="1"/>
</dbReference>